<dbReference type="WBParaSite" id="RSKR_0000443750.1">
    <property type="protein sequence ID" value="RSKR_0000443750.1"/>
    <property type="gene ID" value="RSKR_0000443750"/>
</dbReference>
<reference evidence="2" key="1">
    <citation type="submission" date="2016-11" db="UniProtKB">
        <authorList>
            <consortium name="WormBaseParasite"/>
        </authorList>
    </citation>
    <scope>IDENTIFICATION</scope>
    <source>
        <strain evidence="2">KR3021</strain>
    </source>
</reference>
<evidence type="ECO:0000313" key="1">
    <source>
        <dbReference type="Proteomes" id="UP000095286"/>
    </source>
</evidence>
<name>A0AC35TUL1_9BILA</name>
<protein>
    <submittedName>
        <fullName evidence="2">Nuclear receptor</fullName>
    </submittedName>
</protein>
<evidence type="ECO:0000313" key="2">
    <source>
        <dbReference type="WBParaSite" id="RSKR_0000443750.1"/>
    </source>
</evidence>
<proteinExistence type="predicted"/>
<sequence>MIPNFLQIDKREVIRRVYPSAEKLTDLAQNTIHTCLCCQNPKCKIFQERNVCRSCIAYFVRAQDKFTTYACIRGTNECNLHYTTKRYCRLCRYTKLLSIGLVHKISKKRKSQDSKIPPHTLPNDEQFPEYEHSWSDEPSTSLQQLKSGDNSEDEDFQDKVELQVNIEIGLDGIETEKKVLVFDLHKQLLRISSILRDNSNKRILKNQSGNQLIGLDAMSYALRDFERRIHTYSIEQIEVTDFLNIKELVLYGEKCTSALAKALLCTEFVQLNLKDRSLLYNNLWPSFTVLERIFYSIKVYGPTYKDVRMFFDEKHVHGETFEVGVESIFSESDSRGLYNLFERTNGYLIQSVYNSMKAINLNQIEFSFMISQVLWSADEVEELSDEGRIFSIKVIKSINDELHAYYSMQRNLENYSFRLSEIMKLISRVQSYIAKKKEVIMASNIFVHFDTSCYYDQKLSGDNLKLLYQNN</sequence>
<dbReference type="Proteomes" id="UP000095286">
    <property type="component" value="Unplaced"/>
</dbReference>
<accession>A0AC35TUL1</accession>
<organism evidence="1 2">
    <name type="scientific">Rhabditophanes sp. KR3021</name>
    <dbReference type="NCBI Taxonomy" id="114890"/>
    <lineage>
        <taxon>Eukaryota</taxon>
        <taxon>Metazoa</taxon>
        <taxon>Ecdysozoa</taxon>
        <taxon>Nematoda</taxon>
        <taxon>Chromadorea</taxon>
        <taxon>Rhabditida</taxon>
        <taxon>Tylenchina</taxon>
        <taxon>Panagrolaimomorpha</taxon>
        <taxon>Strongyloidoidea</taxon>
        <taxon>Alloionematidae</taxon>
        <taxon>Rhabditophanes</taxon>
    </lineage>
</organism>